<dbReference type="Pfam" id="PF04239">
    <property type="entry name" value="DUF421"/>
    <property type="match status" value="1"/>
</dbReference>
<comment type="similarity">
    <text evidence="2">Belongs to the UPF0702 family.</text>
</comment>
<feature type="domain" description="YetF C-terminal" evidence="8">
    <location>
        <begin position="88"/>
        <end position="173"/>
    </location>
</feature>
<evidence type="ECO:0000259" key="8">
    <source>
        <dbReference type="Pfam" id="PF04239"/>
    </source>
</evidence>
<keyword evidence="4 7" id="KW-0812">Transmembrane</keyword>
<dbReference type="InterPro" id="IPR007353">
    <property type="entry name" value="DUF421"/>
</dbReference>
<evidence type="ECO:0000256" key="5">
    <source>
        <dbReference type="ARBA" id="ARBA00022989"/>
    </source>
</evidence>
<keyword evidence="10" id="KW-1185">Reference proteome</keyword>
<evidence type="ECO:0000256" key="6">
    <source>
        <dbReference type="ARBA" id="ARBA00023136"/>
    </source>
</evidence>
<accession>A0A1V4I5C6</accession>
<name>A0A1V4I5C6_9FIRM</name>
<keyword evidence="3" id="KW-1003">Cell membrane</keyword>
<keyword evidence="5 7" id="KW-1133">Transmembrane helix</keyword>
<dbReference type="PANTHER" id="PTHR34582">
    <property type="entry name" value="UPF0702 TRANSMEMBRANE PROTEIN YCAP"/>
    <property type="match status" value="1"/>
</dbReference>
<evidence type="ECO:0000256" key="7">
    <source>
        <dbReference type="SAM" id="Phobius"/>
    </source>
</evidence>
<dbReference type="OrthoDB" id="1682423at2"/>
<organism evidence="9 10">
    <name type="scientific">Alkalithermobacter paradoxus</name>
    <dbReference type="NCBI Taxonomy" id="29349"/>
    <lineage>
        <taxon>Bacteria</taxon>
        <taxon>Bacillati</taxon>
        <taxon>Bacillota</taxon>
        <taxon>Clostridia</taxon>
        <taxon>Peptostreptococcales</taxon>
        <taxon>Tepidibacteraceae</taxon>
        <taxon>Alkalithermobacter</taxon>
    </lineage>
</organism>
<dbReference type="Proteomes" id="UP000190140">
    <property type="component" value="Unassembled WGS sequence"/>
</dbReference>
<protein>
    <recommendedName>
        <fullName evidence="8">YetF C-terminal domain-containing protein</fullName>
    </recommendedName>
</protein>
<feature type="transmembrane region" description="Helical" evidence="7">
    <location>
        <begin position="12"/>
        <end position="32"/>
    </location>
</feature>
<evidence type="ECO:0000256" key="1">
    <source>
        <dbReference type="ARBA" id="ARBA00004651"/>
    </source>
</evidence>
<proteinExistence type="inferred from homology"/>
<dbReference type="InterPro" id="IPR023090">
    <property type="entry name" value="UPF0702_alpha/beta_dom_sf"/>
</dbReference>
<keyword evidence="6 7" id="KW-0472">Membrane</keyword>
<dbReference type="EMBL" id="MZGW01000007">
    <property type="protein sequence ID" value="OPJ55176.1"/>
    <property type="molecule type" value="Genomic_DNA"/>
</dbReference>
<evidence type="ECO:0000256" key="2">
    <source>
        <dbReference type="ARBA" id="ARBA00006448"/>
    </source>
</evidence>
<dbReference type="AlphaFoldDB" id="A0A1V4I5C6"/>
<comment type="caution">
    <text evidence="9">The sequence shown here is derived from an EMBL/GenBank/DDBJ whole genome shotgun (WGS) entry which is preliminary data.</text>
</comment>
<evidence type="ECO:0000313" key="10">
    <source>
        <dbReference type="Proteomes" id="UP000190140"/>
    </source>
</evidence>
<reference evidence="9 10" key="1">
    <citation type="submission" date="2017-03" db="EMBL/GenBank/DDBJ databases">
        <title>Genome sequence of Clostridium thermoalcaliphilum DSM 7309.</title>
        <authorList>
            <person name="Poehlein A."/>
            <person name="Daniel R."/>
        </authorList>
    </citation>
    <scope>NUCLEOTIDE SEQUENCE [LARGE SCALE GENOMIC DNA]</scope>
    <source>
        <strain evidence="9 10">DSM 7309</strain>
    </source>
</reference>
<gene>
    <name evidence="9" type="ORF">CLOTH_16760</name>
</gene>
<sequence length="203" mass="23319">MYDLKDFYSDTMYAVRTFGGYAVALIAARLMGKRSVGELGIFDLVLMTGIGHIMSSVALDKEVPFHDAALVLVVLILLERLISYIALKSKRIGEIIEGKPMHLIRDGKLLFDNMAKEKFNERDLLQELRKKGIRKEEEVDQAIIEACGKFSVILKEEEEPLKRKDLGIIKEGQSPKYLDHKFNEIKQELINLRREIEDIKRKV</sequence>
<comment type="subcellular location">
    <subcellularLocation>
        <location evidence="1">Cell membrane</location>
        <topology evidence="1">Multi-pass membrane protein</topology>
    </subcellularLocation>
</comment>
<evidence type="ECO:0000256" key="4">
    <source>
        <dbReference type="ARBA" id="ARBA00022692"/>
    </source>
</evidence>
<dbReference type="Gene3D" id="3.30.240.20">
    <property type="entry name" value="bsu07140 like domains"/>
    <property type="match status" value="1"/>
</dbReference>
<feature type="transmembrane region" description="Helical" evidence="7">
    <location>
        <begin position="65"/>
        <end position="87"/>
    </location>
</feature>
<dbReference type="PANTHER" id="PTHR34582:SF6">
    <property type="entry name" value="UPF0702 TRANSMEMBRANE PROTEIN YCAP"/>
    <property type="match status" value="1"/>
</dbReference>
<dbReference type="RefSeq" id="WP_079413026.1">
    <property type="nucleotide sequence ID" value="NZ_MZGW01000007.1"/>
</dbReference>
<dbReference type="GO" id="GO:0005886">
    <property type="term" value="C:plasma membrane"/>
    <property type="evidence" value="ECO:0007669"/>
    <property type="project" value="UniProtKB-SubCell"/>
</dbReference>
<evidence type="ECO:0000313" key="9">
    <source>
        <dbReference type="EMBL" id="OPJ55176.1"/>
    </source>
</evidence>
<evidence type="ECO:0000256" key="3">
    <source>
        <dbReference type="ARBA" id="ARBA00022475"/>
    </source>
</evidence>
<dbReference type="STRING" id="29349.CLOTH_16760"/>
<feature type="transmembrane region" description="Helical" evidence="7">
    <location>
        <begin position="39"/>
        <end position="59"/>
    </location>
</feature>